<comment type="caution">
    <text evidence="2">The sequence shown here is derived from an EMBL/GenBank/DDBJ whole genome shotgun (WGS) entry which is preliminary data.</text>
</comment>
<reference evidence="2 3" key="1">
    <citation type="submission" date="2018-08" db="EMBL/GenBank/DDBJ databases">
        <title>Chryseobacterium nematophagum: a novel matrix digesting pathogen of nematodes.</title>
        <authorList>
            <person name="Page A."/>
            <person name="Roberts M."/>
            <person name="Felix M.-A."/>
            <person name="Weir W."/>
        </authorList>
    </citation>
    <scope>NUCLEOTIDE SEQUENCE [LARGE SCALE GENOMIC DNA]</scope>
    <source>
        <strain evidence="2 3">JUb129</strain>
    </source>
</reference>
<protein>
    <submittedName>
        <fullName evidence="2">SusF/SusE family outer membrane protein</fullName>
    </submittedName>
</protein>
<evidence type="ECO:0000313" key="2">
    <source>
        <dbReference type="EMBL" id="RNA62117.1"/>
    </source>
</evidence>
<dbReference type="PROSITE" id="PS51257">
    <property type="entry name" value="PROKAR_LIPOPROTEIN"/>
    <property type="match status" value="1"/>
</dbReference>
<dbReference type="EMBL" id="QWIU01000002">
    <property type="protein sequence ID" value="RNA62117.1"/>
    <property type="molecule type" value="Genomic_DNA"/>
</dbReference>
<gene>
    <name evidence="2" type="ORF">D1631_09335</name>
</gene>
<dbReference type="AlphaFoldDB" id="A0A3M7TGS4"/>
<name>A0A3M7TGS4_9FLAO</name>
<sequence>MKNFLKICAALIIGVLVISCEKDEDQAVLGEGTNPVLKASVTTLVLDKTHENDEAIKFDWVNPKFNIQVAFSDALEFAKAGTNFESAKSVDVVSKDLSTSYTMSSFNKIMLEGGFAANVANNVEVRLRSKVGNITMYSEVISLTVTPYLTEFPSFYIVGDASAVGWNASSAQLLSKKDNFSTIYTYLENGKYFRFLGQQDWNPVNYSLDTAGMNDSYKYFKTWSSNLVASPSENIQFTGATGMYKITINADPAQKTINVTPSPINNWNPANLYLVGTINGWNAGAAIPMTNLGNGKFEHTISLPAGSQFKFLGQLSWGDLDWGNMDGDGNTGYIAPKGSNGNIVFDGTGGSYKISADMKAGVYKIQPL</sequence>
<evidence type="ECO:0000313" key="3">
    <source>
        <dbReference type="Proteomes" id="UP000278775"/>
    </source>
</evidence>
<dbReference type="InterPro" id="IPR025970">
    <property type="entry name" value="SusE"/>
</dbReference>
<organism evidence="2 3">
    <name type="scientific">Chryseobacterium nematophagum</name>
    <dbReference type="NCBI Taxonomy" id="2305228"/>
    <lineage>
        <taxon>Bacteria</taxon>
        <taxon>Pseudomonadati</taxon>
        <taxon>Bacteroidota</taxon>
        <taxon>Flavobacteriia</taxon>
        <taxon>Flavobacteriales</taxon>
        <taxon>Weeksellaceae</taxon>
        <taxon>Chryseobacterium group</taxon>
        <taxon>Chryseobacterium</taxon>
    </lineage>
</organism>
<dbReference type="Proteomes" id="UP000278775">
    <property type="component" value="Unassembled WGS sequence"/>
</dbReference>
<dbReference type="RefSeq" id="WP_122636210.1">
    <property type="nucleotide sequence ID" value="NZ_QWIU01000002.1"/>
</dbReference>
<proteinExistence type="predicted"/>
<dbReference type="Gene3D" id="2.60.40.3620">
    <property type="match status" value="2"/>
</dbReference>
<accession>A0A3M7TGS4</accession>
<evidence type="ECO:0000259" key="1">
    <source>
        <dbReference type="Pfam" id="PF14292"/>
    </source>
</evidence>
<feature type="domain" description="SusE outer membrane protein" evidence="1">
    <location>
        <begin position="22"/>
        <end position="127"/>
    </location>
</feature>
<dbReference type="Pfam" id="PF14292">
    <property type="entry name" value="SusE"/>
    <property type="match status" value="1"/>
</dbReference>
<dbReference type="OrthoDB" id="975117at2"/>